<protein>
    <submittedName>
        <fullName evidence="2">Major facilitator superfamily (MFS) profile domain-containing protein</fullName>
    </submittedName>
</protein>
<evidence type="ECO:0000313" key="2">
    <source>
        <dbReference type="WBParaSite" id="ES5_v2.g6559.t1"/>
    </source>
</evidence>
<proteinExistence type="predicted"/>
<dbReference type="Proteomes" id="UP000887579">
    <property type="component" value="Unplaced"/>
</dbReference>
<name>A0AC34GPX0_9BILA</name>
<evidence type="ECO:0000313" key="1">
    <source>
        <dbReference type="Proteomes" id="UP000887579"/>
    </source>
</evidence>
<dbReference type="WBParaSite" id="ES5_v2.g6559.t1">
    <property type="protein sequence ID" value="ES5_v2.g6559.t1"/>
    <property type="gene ID" value="ES5_v2.g6559"/>
</dbReference>
<reference evidence="2" key="1">
    <citation type="submission" date="2022-11" db="UniProtKB">
        <authorList>
            <consortium name="WormBaseParasite"/>
        </authorList>
    </citation>
    <scope>IDENTIFICATION</scope>
</reference>
<sequence>MILAEIDSLESTGHETLQASTGAKFSTSSHIMVKRGKSILSLIFEKRRIAKSDDFVNMPKPGGGATLFHALVVIFLEYFAWGLLTVPVINVLADTFPSNKFLMNGLILGVKGLLSFLSAPLVGAMSDVYGRKKFLLLTVFATCMPIPVLLISPWWYFTLFTLSGFFAVTFSVVLAYVADITEKHDRPTACGLVSATFAASLVTSPALGAWMSKNYSDNAVVLLATIVFFLDLLFICIFVSESLPIKARAANDTMSWSAADPLQTLRIVAEDKTILKLAGVVFLSYLPEAGQFSCFFVYLKLVVGFSPEAVAAYIALVGILSVFAQTGVLLLITKTFGSKHTITIGLCFQFLQLIWYGLGTQNWVIWTAGVLAAMSQLSYPSISAFVSLQTDKDLQGTVQGVLTGIRGLCQGFGPAIFGFIFYMFNMDLTEDSDAAGHIGVGPQFPVPNIRPQPFDHIMMPNRNESVVEKPTFDISVIPGPPFLLGALMVFLALLVNTTLPSSLHGKKLLSMRVSSTSSSPRHSSSDTTLLIDEKD</sequence>
<accession>A0AC34GPX0</accession>
<organism evidence="1 2">
    <name type="scientific">Panagrolaimus sp. ES5</name>
    <dbReference type="NCBI Taxonomy" id="591445"/>
    <lineage>
        <taxon>Eukaryota</taxon>
        <taxon>Metazoa</taxon>
        <taxon>Ecdysozoa</taxon>
        <taxon>Nematoda</taxon>
        <taxon>Chromadorea</taxon>
        <taxon>Rhabditida</taxon>
        <taxon>Tylenchina</taxon>
        <taxon>Panagrolaimomorpha</taxon>
        <taxon>Panagrolaimoidea</taxon>
        <taxon>Panagrolaimidae</taxon>
        <taxon>Panagrolaimus</taxon>
    </lineage>
</organism>